<protein>
    <submittedName>
        <fullName evidence="2">Uncharacterized protein</fullName>
    </submittedName>
</protein>
<accession>A0ABR2JA15</accession>
<dbReference type="EMBL" id="JAPCWZ010000003">
    <property type="protein sequence ID" value="KAK8874551.1"/>
    <property type="molecule type" value="Genomic_DNA"/>
</dbReference>
<evidence type="ECO:0000313" key="3">
    <source>
        <dbReference type="Proteomes" id="UP001390339"/>
    </source>
</evidence>
<proteinExistence type="predicted"/>
<dbReference type="Proteomes" id="UP001390339">
    <property type="component" value="Unassembled WGS sequence"/>
</dbReference>
<evidence type="ECO:0000313" key="2">
    <source>
        <dbReference type="EMBL" id="KAK8874551.1"/>
    </source>
</evidence>
<feature type="compositionally biased region" description="Polar residues" evidence="1">
    <location>
        <begin position="182"/>
        <end position="195"/>
    </location>
</feature>
<evidence type="ECO:0000256" key="1">
    <source>
        <dbReference type="SAM" id="MobiDB-lite"/>
    </source>
</evidence>
<name>A0ABR2JA15_9PEZI</name>
<gene>
    <name evidence="2" type="ORF">PGQ11_005065</name>
</gene>
<organism evidence="2 3">
    <name type="scientific">Apiospora arundinis</name>
    <dbReference type="NCBI Taxonomy" id="335852"/>
    <lineage>
        <taxon>Eukaryota</taxon>
        <taxon>Fungi</taxon>
        <taxon>Dikarya</taxon>
        <taxon>Ascomycota</taxon>
        <taxon>Pezizomycotina</taxon>
        <taxon>Sordariomycetes</taxon>
        <taxon>Xylariomycetidae</taxon>
        <taxon>Amphisphaeriales</taxon>
        <taxon>Apiosporaceae</taxon>
        <taxon>Apiospora</taxon>
    </lineage>
</organism>
<feature type="compositionally biased region" description="Basic and acidic residues" evidence="1">
    <location>
        <begin position="127"/>
        <end position="138"/>
    </location>
</feature>
<feature type="region of interest" description="Disordered" evidence="1">
    <location>
        <begin position="170"/>
        <end position="195"/>
    </location>
</feature>
<feature type="region of interest" description="Disordered" evidence="1">
    <location>
        <begin position="109"/>
        <end position="158"/>
    </location>
</feature>
<comment type="caution">
    <text evidence="2">The sequence shown here is derived from an EMBL/GenBank/DDBJ whole genome shotgun (WGS) entry which is preliminary data.</text>
</comment>
<keyword evidence="3" id="KW-1185">Reference proteome</keyword>
<sequence length="195" mass="21227">MDSYGQGSSGEEPRYSSMVPEFNAEWVDSTMKDVVKIVKNKPPTERAAYIRVFLRADFPGLREVIVAQWEVGDGSFWSGETDTHSQQVFDALKRADAWRDIFTAKVKADERGAAANGRAQPGQNTNHDGKSEKSEQRPSEASSGRSGDIDKKLSAKVPTPDAVQLSLLQERTVLPVVHGPASGTSNVPAKRPSNA</sequence>
<reference evidence="2 3" key="1">
    <citation type="journal article" date="2024" name="IMA Fungus">
        <title>Apiospora arundinis, a panoply of carbohydrate-active enzymes and secondary metabolites.</title>
        <authorList>
            <person name="Sorensen T."/>
            <person name="Petersen C."/>
            <person name="Muurmann A.T."/>
            <person name="Christiansen J.V."/>
            <person name="Brundto M.L."/>
            <person name="Overgaard C.K."/>
            <person name="Boysen A.T."/>
            <person name="Wollenberg R.D."/>
            <person name="Larsen T.O."/>
            <person name="Sorensen J.L."/>
            <person name="Nielsen K.L."/>
            <person name="Sondergaard T.E."/>
        </authorList>
    </citation>
    <scope>NUCLEOTIDE SEQUENCE [LARGE SCALE GENOMIC DNA]</scope>
    <source>
        <strain evidence="2 3">AAU 773</strain>
    </source>
</reference>